<evidence type="ECO:0000256" key="1">
    <source>
        <dbReference type="ARBA" id="ARBA00004370"/>
    </source>
</evidence>
<dbReference type="EMBL" id="UFRN01000002">
    <property type="protein sequence ID" value="SUT93866.1"/>
    <property type="molecule type" value="Genomic_DNA"/>
</dbReference>
<dbReference type="Gene3D" id="3.90.226.10">
    <property type="entry name" value="2-enoyl-CoA Hydratase, Chain A, domain 1"/>
    <property type="match status" value="3"/>
</dbReference>
<sequence length="618" mass="68778">MLKMLKGLYQIFRCIREFVLSLFFIIFVLICFALTTLLQQESKHQNQQPFFEKGALQLNLDGYLADNHDEYGDLHRLIQNELGNNEPIKISTFDVARSINKAMKDERITGLVLDLGYFQGGDVASLQFIGAQIEYFKQSGKPVIAIGEQYSQAQYYLASFADKIYLNKAGFVDIHALSYSNIYFKALLDKIEAVPHIFRVGTYKSAVEPFIRDDMSPEAKQNAQTWLTSIWNNVRQDIARNRQIQPEQVLPDSQTYIAKYKALKGDDAQYALNQKLITEVTTPSQIQTTLIQQFGADKEGNYNHIDYFDYAHGLTDRFHVKAENKIAIINVEGQIVSGKSSQNSAGSDTIVKQLRKAREDKNVKGVILRVNSPGGSAMASEIIRQELEAIQLTGKPVVTSMGGIAASGGYWISATSDKIIASPTTITGSIGIFGLATSFEKTAKNLGVTEDGISLSPFASSSPLKTLPKEQAEVIQISIENGYDRFLELVSRGRNIPKQAVDKIAQGQVWSGEDALKHGLVDELGDFDTAYDVITELVNQQRKAKGEAAIEHFRAQWFIDSDDSLLGSFLKGSKLKFQLSSWLGLPVATQAQQSLELLQQFNDPKHAYLYCLSCGTIK</sequence>
<comment type="subcellular location">
    <subcellularLocation>
        <location evidence="1">Membrane</location>
    </subcellularLocation>
</comment>
<dbReference type="PANTHER" id="PTHR33209">
    <property type="entry name" value="PROTEASE 4"/>
    <property type="match status" value="1"/>
</dbReference>
<dbReference type="NCBIfam" id="TIGR00706">
    <property type="entry name" value="SppA_dom"/>
    <property type="match status" value="1"/>
</dbReference>
<evidence type="ECO:0000256" key="6">
    <source>
        <dbReference type="ARBA" id="ARBA00023136"/>
    </source>
</evidence>
<dbReference type="SUPFAM" id="SSF52096">
    <property type="entry name" value="ClpP/crotonase"/>
    <property type="match status" value="2"/>
</dbReference>
<dbReference type="InterPro" id="IPR004634">
    <property type="entry name" value="Pept_S49_pIV"/>
</dbReference>
<organism evidence="10 11">
    <name type="scientific">Actinobacillus lignieresii</name>
    <dbReference type="NCBI Taxonomy" id="720"/>
    <lineage>
        <taxon>Bacteria</taxon>
        <taxon>Pseudomonadati</taxon>
        <taxon>Pseudomonadota</taxon>
        <taxon>Gammaproteobacteria</taxon>
        <taxon>Pasteurellales</taxon>
        <taxon>Pasteurellaceae</taxon>
        <taxon>Actinobacillus</taxon>
    </lineage>
</organism>
<dbReference type="Pfam" id="PF01343">
    <property type="entry name" value="Peptidase_S49"/>
    <property type="match status" value="2"/>
</dbReference>
<feature type="transmembrane region" description="Helical" evidence="8">
    <location>
        <begin position="20"/>
        <end position="38"/>
    </location>
</feature>
<dbReference type="PIRSF" id="PIRSF001217">
    <property type="entry name" value="Protease_4_SppA"/>
    <property type="match status" value="1"/>
</dbReference>
<dbReference type="Proteomes" id="UP000254253">
    <property type="component" value="Unassembled WGS sequence"/>
</dbReference>
<evidence type="ECO:0000256" key="3">
    <source>
        <dbReference type="ARBA" id="ARBA00022670"/>
    </source>
</evidence>
<dbReference type="InterPro" id="IPR004635">
    <property type="entry name" value="Pept_S49_SppA"/>
</dbReference>
<reference evidence="10 11" key="1">
    <citation type="submission" date="2018-06" db="EMBL/GenBank/DDBJ databases">
        <authorList>
            <consortium name="Pathogen Informatics"/>
            <person name="Doyle S."/>
        </authorList>
    </citation>
    <scope>NUCLEOTIDE SEQUENCE [LARGE SCALE GENOMIC DNA]</scope>
    <source>
        <strain evidence="10 11">NCTC4191</strain>
    </source>
</reference>
<dbReference type="GO" id="GO:0016020">
    <property type="term" value="C:membrane"/>
    <property type="evidence" value="ECO:0007669"/>
    <property type="project" value="UniProtKB-SubCell"/>
</dbReference>
<keyword evidence="3 10" id="KW-0645">Protease</keyword>
<evidence type="ECO:0000256" key="4">
    <source>
        <dbReference type="ARBA" id="ARBA00022801"/>
    </source>
</evidence>
<dbReference type="InterPro" id="IPR029045">
    <property type="entry name" value="ClpP/crotonase-like_dom_sf"/>
</dbReference>
<protein>
    <submittedName>
        <fullName evidence="10">Protease IV, signal peptide peptidase</fullName>
        <ecNumber evidence="10">3.4.21.-</ecNumber>
    </submittedName>
</protein>
<accession>A0A380TZF9</accession>
<dbReference type="InterPro" id="IPR047217">
    <property type="entry name" value="S49_SppA_67K_type_N"/>
</dbReference>
<dbReference type="GO" id="GO:0008236">
    <property type="term" value="F:serine-type peptidase activity"/>
    <property type="evidence" value="ECO:0007669"/>
    <property type="project" value="UniProtKB-KW"/>
</dbReference>
<dbReference type="InterPro" id="IPR047272">
    <property type="entry name" value="S49_SppA_C"/>
</dbReference>
<keyword evidence="11" id="KW-1185">Reference proteome</keyword>
<feature type="active site" description="Proton donor/acceptor" evidence="7">
    <location>
        <position position="204"/>
    </location>
</feature>
<name>A0A380TZF9_ACTLI</name>
<evidence type="ECO:0000313" key="10">
    <source>
        <dbReference type="EMBL" id="SUT93866.1"/>
    </source>
</evidence>
<evidence type="ECO:0000313" key="11">
    <source>
        <dbReference type="Proteomes" id="UP000254253"/>
    </source>
</evidence>
<evidence type="ECO:0000256" key="8">
    <source>
        <dbReference type="SAM" id="Phobius"/>
    </source>
</evidence>
<evidence type="ECO:0000256" key="2">
    <source>
        <dbReference type="ARBA" id="ARBA00008683"/>
    </source>
</evidence>
<dbReference type="PANTHER" id="PTHR33209:SF1">
    <property type="entry name" value="PEPTIDASE S49 DOMAIN-CONTAINING PROTEIN"/>
    <property type="match status" value="1"/>
</dbReference>
<keyword evidence="8" id="KW-0812">Transmembrane</keyword>
<dbReference type="CDD" id="cd07023">
    <property type="entry name" value="S49_Sppa_N_C"/>
    <property type="match status" value="1"/>
</dbReference>
<dbReference type="RefSeq" id="WP_115590657.1">
    <property type="nucleotide sequence ID" value="NZ_UFRN01000002.1"/>
</dbReference>
<comment type="similarity">
    <text evidence="2">Belongs to the peptidase S49 family.</text>
</comment>
<evidence type="ECO:0000256" key="5">
    <source>
        <dbReference type="ARBA" id="ARBA00022825"/>
    </source>
</evidence>
<keyword evidence="8" id="KW-1133">Transmembrane helix</keyword>
<keyword evidence="6 8" id="KW-0472">Membrane</keyword>
<gene>
    <name evidence="10" type="primary">sppA</name>
    <name evidence="10" type="ORF">NCTC4191_01389</name>
</gene>
<feature type="active site" description="Nucleophile" evidence="7">
    <location>
        <position position="407"/>
    </location>
</feature>
<evidence type="ECO:0000259" key="9">
    <source>
        <dbReference type="Pfam" id="PF01343"/>
    </source>
</evidence>
<dbReference type="NCBIfam" id="TIGR00705">
    <property type="entry name" value="SppA_67K"/>
    <property type="match status" value="1"/>
</dbReference>
<evidence type="ECO:0000256" key="7">
    <source>
        <dbReference type="PIRSR" id="PIRSR001217-1"/>
    </source>
</evidence>
<dbReference type="CDD" id="cd07018">
    <property type="entry name" value="S49_SppA_67K_type"/>
    <property type="match status" value="1"/>
</dbReference>
<dbReference type="EC" id="3.4.21.-" evidence="10"/>
<dbReference type="AlphaFoldDB" id="A0A380TZF9"/>
<dbReference type="GO" id="GO:0006465">
    <property type="term" value="P:signal peptide processing"/>
    <property type="evidence" value="ECO:0007669"/>
    <property type="project" value="InterPro"/>
</dbReference>
<feature type="domain" description="Peptidase S49" evidence="9">
    <location>
        <begin position="393"/>
        <end position="539"/>
    </location>
</feature>
<proteinExistence type="inferred from homology"/>
<dbReference type="Gene3D" id="6.20.330.10">
    <property type="match status" value="1"/>
</dbReference>
<keyword evidence="5" id="KW-0720">Serine protease</keyword>
<keyword evidence="4 10" id="KW-0378">Hydrolase</keyword>
<feature type="domain" description="Peptidase S49" evidence="9">
    <location>
        <begin position="136"/>
        <end position="282"/>
    </location>
</feature>
<dbReference type="InterPro" id="IPR002142">
    <property type="entry name" value="Peptidase_S49"/>
</dbReference>